<dbReference type="PANTHER" id="PTHR43252:SF4">
    <property type="entry name" value="TRANSCRIPTIONAL REGULATORY PROTEIN"/>
    <property type="match status" value="1"/>
</dbReference>
<organism evidence="3 4">
    <name type="scientific">Microterricola gilva</name>
    <dbReference type="NCBI Taxonomy" id="393267"/>
    <lineage>
        <taxon>Bacteria</taxon>
        <taxon>Bacillati</taxon>
        <taxon>Actinomycetota</taxon>
        <taxon>Actinomycetes</taxon>
        <taxon>Micrococcales</taxon>
        <taxon>Microbacteriaceae</taxon>
        <taxon>Microterricola</taxon>
    </lineage>
</organism>
<dbReference type="SUPFAM" id="SSF46785">
    <property type="entry name" value="Winged helix' DNA-binding domain"/>
    <property type="match status" value="1"/>
</dbReference>
<dbReference type="AlphaFoldDB" id="A0A4V2GAR3"/>
<evidence type="ECO:0000256" key="1">
    <source>
        <dbReference type="SAM" id="MobiDB-lite"/>
    </source>
</evidence>
<dbReference type="Pfam" id="PF03551">
    <property type="entry name" value="PadR"/>
    <property type="match status" value="1"/>
</dbReference>
<evidence type="ECO:0000259" key="2">
    <source>
        <dbReference type="Pfam" id="PF03551"/>
    </source>
</evidence>
<dbReference type="InterPro" id="IPR005149">
    <property type="entry name" value="Tscrpt_reg_PadR_N"/>
</dbReference>
<name>A0A4V2GAR3_9MICO</name>
<proteinExistence type="predicted"/>
<gene>
    <name evidence="3" type="ORF">EV379_1657</name>
</gene>
<dbReference type="PANTHER" id="PTHR43252">
    <property type="entry name" value="TRANSCRIPTIONAL REGULATOR YQJI"/>
    <property type="match status" value="1"/>
</dbReference>
<feature type="region of interest" description="Disordered" evidence="1">
    <location>
        <begin position="163"/>
        <end position="185"/>
    </location>
</feature>
<protein>
    <submittedName>
        <fullName evidence="3">PadR family transcriptional regulator</fullName>
    </submittedName>
</protein>
<comment type="caution">
    <text evidence="3">The sequence shown here is derived from an EMBL/GenBank/DDBJ whole genome shotgun (WGS) entry which is preliminary data.</text>
</comment>
<dbReference type="InterPro" id="IPR036388">
    <property type="entry name" value="WH-like_DNA-bd_sf"/>
</dbReference>
<dbReference type="RefSeq" id="WP_165397324.1">
    <property type="nucleotide sequence ID" value="NZ_SHLC01000001.1"/>
</dbReference>
<evidence type="ECO:0000313" key="4">
    <source>
        <dbReference type="Proteomes" id="UP000291483"/>
    </source>
</evidence>
<dbReference type="Gene3D" id="1.10.10.10">
    <property type="entry name" value="Winged helix-like DNA-binding domain superfamily/Winged helix DNA-binding domain"/>
    <property type="match status" value="1"/>
</dbReference>
<dbReference type="Proteomes" id="UP000291483">
    <property type="component" value="Unassembled WGS sequence"/>
</dbReference>
<sequence length="185" mass="20025">MSVRESLLAVLTLGPAYGAQLHAELLSRLGHRRDINVGQIYATLDRLGKNALVRDSGTTSDGLPLYELTSAGRLAAREWLSVVGPAQLDWNEMLDQLLVASSLPGVNLDTLLAQHRELWAAPLLQQVEPESVQDVLATASEDELRAAALRWLDACERAATDTTAGTAISRPLSDARPRRGRRPAA</sequence>
<keyword evidence="4" id="KW-1185">Reference proteome</keyword>
<dbReference type="EMBL" id="SHLC01000001">
    <property type="protein sequence ID" value="RZU65326.1"/>
    <property type="molecule type" value="Genomic_DNA"/>
</dbReference>
<feature type="domain" description="Transcription regulator PadR N-terminal" evidence="2">
    <location>
        <begin position="7"/>
        <end position="77"/>
    </location>
</feature>
<dbReference type="InterPro" id="IPR036390">
    <property type="entry name" value="WH_DNA-bd_sf"/>
</dbReference>
<reference evidence="3 4" key="1">
    <citation type="submission" date="2019-02" db="EMBL/GenBank/DDBJ databases">
        <title>Sequencing the genomes of 1000 actinobacteria strains.</title>
        <authorList>
            <person name="Klenk H.-P."/>
        </authorList>
    </citation>
    <scope>NUCLEOTIDE SEQUENCE [LARGE SCALE GENOMIC DNA]</scope>
    <source>
        <strain evidence="3 4">DSM 18319</strain>
    </source>
</reference>
<accession>A0A4V2GAR3</accession>
<evidence type="ECO:0000313" key="3">
    <source>
        <dbReference type="EMBL" id="RZU65326.1"/>
    </source>
</evidence>